<accession>A0A7G7MF55</accession>
<feature type="region of interest" description="Disordered" evidence="4">
    <location>
        <begin position="230"/>
        <end position="406"/>
    </location>
</feature>
<dbReference type="SUPFAM" id="SSF51735">
    <property type="entry name" value="NAD(P)-binding Rossmann-fold domains"/>
    <property type="match status" value="1"/>
</dbReference>
<proteinExistence type="inferred from homology"/>
<evidence type="ECO:0000259" key="5">
    <source>
        <dbReference type="SMART" id="SM00846"/>
    </source>
</evidence>
<feature type="domain" description="Glyceraldehyde 3-phosphate dehydrogenase NAD(P) binding" evidence="5">
    <location>
        <begin position="3"/>
        <end position="155"/>
    </location>
</feature>
<dbReference type="Gene3D" id="3.30.360.10">
    <property type="entry name" value="Dihydrodipicolinate Reductase, domain 2"/>
    <property type="match status" value="1"/>
</dbReference>
<dbReference type="Proteomes" id="UP000515728">
    <property type="component" value="Chromosome"/>
</dbReference>
<dbReference type="SUPFAM" id="SSF55347">
    <property type="entry name" value="Glyceraldehyde-3-phosphate dehydrogenase-like, C-terminal domain"/>
    <property type="match status" value="1"/>
</dbReference>
<gene>
    <name evidence="6" type="ORF">H6H00_25275</name>
</gene>
<evidence type="ECO:0000256" key="4">
    <source>
        <dbReference type="SAM" id="MobiDB-lite"/>
    </source>
</evidence>
<feature type="compositionally biased region" description="Basic residues" evidence="4">
    <location>
        <begin position="273"/>
        <end position="287"/>
    </location>
</feature>
<evidence type="ECO:0000313" key="7">
    <source>
        <dbReference type="Proteomes" id="UP000515728"/>
    </source>
</evidence>
<dbReference type="PRINTS" id="PR00078">
    <property type="entry name" value="G3PDHDRGNASE"/>
</dbReference>
<dbReference type="GO" id="GO:0051287">
    <property type="term" value="F:NAD binding"/>
    <property type="evidence" value="ECO:0007669"/>
    <property type="project" value="InterPro"/>
</dbReference>
<dbReference type="EMBL" id="CP060131">
    <property type="protein sequence ID" value="QNG51416.1"/>
    <property type="molecule type" value="Genomic_DNA"/>
</dbReference>
<dbReference type="InterPro" id="IPR020829">
    <property type="entry name" value="GlycerAld_3-P_DH_cat"/>
</dbReference>
<keyword evidence="7" id="KW-1185">Reference proteome</keyword>
<dbReference type="Pfam" id="PF02800">
    <property type="entry name" value="Gp_dh_C"/>
    <property type="match status" value="1"/>
</dbReference>
<dbReference type="GO" id="GO:0016620">
    <property type="term" value="F:oxidoreductase activity, acting on the aldehyde or oxo group of donors, NAD or NADP as acceptor"/>
    <property type="evidence" value="ECO:0007669"/>
    <property type="project" value="InterPro"/>
</dbReference>
<dbReference type="FunFam" id="3.40.50.720:FF:000001">
    <property type="entry name" value="Glyceraldehyde-3-phosphate dehydrogenase"/>
    <property type="match status" value="1"/>
</dbReference>
<dbReference type="Pfam" id="PF00044">
    <property type="entry name" value="Gp_dh_N"/>
    <property type="match status" value="1"/>
</dbReference>
<dbReference type="PANTHER" id="PTHR43148">
    <property type="entry name" value="GLYCERALDEHYDE-3-PHOSPHATE DEHYDROGENASE 2"/>
    <property type="match status" value="1"/>
</dbReference>
<dbReference type="KEGG" id="ppel:H6H00_25275"/>
<evidence type="ECO:0000256" key="3">
    <source>
        <dbReference type="RuleBase" id="RU000397"/>
    </source>
</evidence>
<feature type="compositionally biased region" description="Basic and acidic residues" evidence="4">
    <location>
        <begin position="319"/>
        <end position="337"/>
    </location>
</feature>
<dbReference type="InterPro" id="IPR036291">
    <property type="entry name" value="NAD(P)-bd_dom_sf"/>
</dbReference>
<evidence type="ECO:0000256" key="1">
    <source>
        <dbReference type="ARBA" id="ARBA00007406"/>
    </source>
</evidence>
<sequence length="424" mass="46316">MRTRVGINGMGRIGRDVLRGVIERGAPGFDVVAVNDVAPPATIAHLLRHDSTYGRWPHTVDLDGGFLTVDDLHSVRVLQEPDPSRLDWAGEGVDVVIEATGRFRTRAQAAAHLTAGARKVVLTSPGTDVDATIVMGVNEDTYEATAHQIVSNASCTTNCATPMALVLHRCFGIDEGLITTIHSYTSDQNLLDGPHKDLRRARSAAVNIIPTSSRSGACRPGTVLATTRRFRRSAARNGRFPTKENRPFRPSGRQDVNLRPLDPQVGGSAISARRSRHARLRRTRTSRWPRPGAETAVPQRSPSDRSRQRRPPAQHRTPAHHDIQRRPARSPCRDRPGPGRRSGHAGVSLHEPGGHEERRPRSFIPSAAAHRWQARPPSAPAAQRRRRLHQPVPSGLPASLATRPAGCRRRCSCGIRQRPAIGGG</sequence>
<evidence type="ECO:0000256" key="2">
    <source>
        <dbReference type="ARBA" id="ARBA00023002"/>
    </source>
</evidence>
<dbReference type="CDD" id="cd05214">
    <property type="entry name" value="GAPDH_I_N"/>
    <property type="match status" value="1"/>
</dbReference>
<dbReference type="Gene3D" id="3.40.50.720">
    <property type="entry name" value="NAD(P)-binding Rossmann-like Domain"/>
    <property type="match status" value="1"/>
</dbReference>
<name>A0A7G7MF55_9PSEU</name>
<dbReference type="RefSeq" id="WP_185718171.1">
    <property type="nucleotide sequence ID" value="NZ_BAAAWI010000001.1"/>
</dbReference>
<evidence type="ECO:0000313" key="6">
    <source>
        <dbReference type="EMBL" id="QNG51416.1"/>
    </source>
</evidence>
<protein>
    <recommendedName>
        <fullName evidence="5">Glyceraldehyde 3-phosphate dehydrogenase NAD(P) binding domain-containing protein</fullName>
    </recommendedName>
</protein>
<keyword evidence="2" id="KW-0560">Oxidoreductase</keyword>
<dbReference type="AlphaFoldDB" id="A0A7G7MF55"/>
<organism evidence="6 7">
    <name type="scientific">Pseudonocardia petroleophila</name>
    <dbReference type="NCBI Taxonomy" id="37331"/>
    <lineage>
        <taxon>Bacteria</taxon>
        <taxon>Bacillati</taxon>
        <taxon>Actinomycetota</taxon>
        <taxon>Actinomycetes</taxon>
        <taxon>Pseudonocardiales</taxon>
        <taxon>Pseudonocardiaceae</taxon>
        <taxon>Pseudonocardia</taxon>
    </lineage>
</organism>
<dbReference type="InterPro" id="IPR020831">
    <property type="entry name" value="GlycerAld/Erythrose_P_DH"/>
</dbReference>
<reference evidence="6 7" key="1">
    <citation type="submission" date="2020-08" db="EMBL/GenBank/DDBJ databases">
        <authorList>
            <person name="Mo P."/>
        </authorList>
    </citation>
    <scope>NUCLEOTIDE SEQUENCE [LARGE SCALE GENOMIC DNA]</scope>
    <source>
        <strain evidence="6 7">CGMCC 4.1532</strain>
    </source>
</reference>
<dbReference type="SMART" id="SM00846">
    <property type="entry name" value="Gp_dh_N"/>
    <property type="match status" value="1"/>
</dbReference>
<dbReference type="InterPro" id="IPR020828">
    <property type="entry name" value="GlycerAld_3-P_DH_NAD(P)-bd"/>
</dbReference>
<comment type="similarity">
    <text evidence="1 3">Belongs to the glyceraldehyde-3-phosphate dehydrogenase family.</text>
</comment>